<feature type="region of interest" description="Disordered" evidence="1">
    <location>
        <begin position="379"/>
        <end position="399"/>
    </location>
</feature>
<gene>
    <name evidence="2" type="ORF">VM1G_06254</name>
</gene>
<evidence type="ECO:0000313" key="3">
    <source>
        <dbReference type="Proteomes" id="UP000078559"/>
    </source>
</evidence>
<protein>
    <submittedName>
        <fullName evidence="2">Uncharacterized protein</fullName>
    </submittedName>
</protein>
<dbReference type="Proteomes" id="UP000078559">
    <property type="component" value="Chromosome 6"/>
</dbReference>
<keyword evidence="3" id="KW-1185">Reference proteome</keyword>
<name>A0A194W261_CYTMA</name>
<feature type="region of interest" description="Disordered" evidence="1">
    <location>
        <begin position="153"/>
        <end position="177"/>
    </location>
</feature>
<evidence type="ECO:0000313" key="2">
    <source>
        <dbReference type="EMBL" id="KUI70362.1"/>
    </source>
</evidence>
<dbReference type="OrthoDB" id="2142759at2759"/>
<feature type="compositionally biased region" description="Low complexity" evidence="1">
    <location>
        <begin position="253"/>
        <end position="265"/>
    </location>
</feature>
<organism evidence="2 3">
    <name type="scientific">Cytospora mali</name>
    <name type="common">Apple Valsa canker fungus</name>
    <name type="synonym">Valsa mali</name>
    <dbReference type="NCBI Taxonomy" id="578113"/>
    <lineage>
        <taxon>Eukaryota</taxon>
        <taxon>Fungi</taxon>
        <taxon>Dikarya</taxon>
        <taxon>Ascomycota</taxon>
        <taxon>Pezizomycotina</taxon>
        <taxon>Sordariomycetes</taxon>
        <taxon>Sordariomycetidae</taxon>
        <taxon>Diaporthales</taxon>
        <taxon>Cytosporaceae</taxon>
        <taxon>Cytospora</taxon>
    </lineage>
</organism>
<reference evidence="2" key="1">
    <citation type="submission" date="2014-12" db="EMBL/GenBank/DDBJ databases">
        <title>Genome Sequence of Valsa Canker Pathogens Uncovers a Specific Adaption of Colonization on Woody Bark.</title>
        <authorList>
            <person name="Yin Z."/>
            <person name="Liu H."/>
            <person name="Gao X."/>
            <person name="Li Z."/>
            <person name="Song N."/>
            <person name="Ke X."/>
            <person name="Dai Q."/>
            <person name="Wu Y."/>
            <person name="Sun Y."/>
            <person name="Xu J.-R."/>
            <person name="Kang Z.K."/>
            <person name="Wang L."/>
            <person name="Huang L."/>
        </authorList>
    </citation>
    <scope>NUCLEOTIDE SEQUENCE [LARGE SCALE GENOMIC DNA]</scope>
    <source>
        <strain evidence="2">03-8</strain>
    </source>
</reference>
<dbReference type="AlphaFoldDB" id="A0A194W261"/>
<feature type="region of interest" description="Disordered" evidence="1">
    <location>
        <begin position="232"/>
        <end position="295"/>
    </location>
</feature>
<feature type="compositionally biased region" description="Polar residues" evidence="1">
    <location>
        <begin position="266"/>
        <end position="275"/>
    </location>
</feature>
<feature type="compositionally biased region" description="Low complexity" evidence="1">
    <location>
        <begin position="157"/>
        <end position="172"/>
    </location>
</feature>
<sequence>MAGITREQRSQSWNVQIWVGTRRVAGIHQRDSLLRVSDLAHELDLCLIFDKPDDSLLQPALLRKAAGLTDLIVLNYQDDSPFPTPLPNDIWDYLYILHSSECTVRGLHYLQDSCIQRAVVPKRRADPRYQEIGKQSQDDRLATVPLRRFATLKRRSTSTSTTRTASPSPTKTFDTDEPIPKVVIPVAKLPRNIDQRALQHHWDMCCLENTLSSSLPYPLDVLANVPELPSPSIGSAASQGDPCKTSFQQASGTQTPDTQQPSQPTFHQASGTTACPPSPALSEPGSEGGTSWCFGNQMIKDPAEARELIMQGRNLESFDDEEYSRSQPWGRRTFWRRGREVIKDWKEAQRLLGDGWLLEEISDEKCGRGRTPAKKRCVATEEDAEDDGYEHLSKTCTGR</sequence>
<dbReference type="EMBL" id="CM003103">
    <property type="protein sequence ID" value="KUI70362.1"/>
    <property type="molecule type" value="Genomic_DNA"/>
</dbReference>
<evidence type="ECO:0000256" key="1">
    <source>
        <dbReference type="SAM" id="MobiDB-lite"/>
    </source>
</evidence>
<accession>A0A194W261</accession>
<proteinExistence type="predicted"/>